<reference evidence="1 2" key="1">
    <citation type="submission" date="2019-07" db="EMBL/GenBank/DDBJ databases">
        <title>Tepidimonas fonticaldi AT-A2 draft genome.</title>
        <authorList>
            <person name="Da Costa M.S."/>
            <person name="Froufe H.J.C."/>
            <person name="Egas C."/>
            <person name="Albuquerque L."/>
        </authorList>
    </citation>
    <scope>NUCLEOTIDE SEQUENCE [LARGE SCALE GENOMIC DNA]</scope>
    <source>
        <strain evidence="1 2">AT-A2</strain>
    </source>
</reference>
<sequence>MTMRRRDRMLLHPVRMLSMTLPFRAARTGGVGISPGVRPLMVWLGRMLAIRLADADIVRYRWVWLLRRR</sequence>
<dbReference type="AlphaFoldDB" id="A0A554XIP8"/>
<organism evidence="1 2">
    <name type="scientific">Tepidimonas fonticaldi</name>
    <dbReference type="NCBI Taxonomy" id="1101373"/>
    <lineage>
        <taxon>Bacteria</taxon>
        <taxon>Pseudomonadati</taxon>
        <taxon>Pseudomonadota</taxon>
        <taxon>Betaproteobacteria</taxon>
        <taxon>Burkholderiales</taxon>
        <taxon>Tepidimonas</taxon>
    </lineage>
</organism>
<dbReference type="Proteomes" id="UP000316388">
    <property type="component" value="Unassembled WGS sequence"/>
</dbReference>
<dbReference type="EMBL" id="VJOO01000024">
    <property type="protein sequence ID" value="TSE35697.1"/>
    <property type="molecule type" value="Genomic_DNA"/>
</dbReference>
<gene>
    <name evidence="1" type="ORF">Tfont_02208</name>
</gene>
<comment type="caution">
    <text evidence="1">The sequence shown here is derived from an EMBL/GenBank/DDBJ whole genome shotgun (WGS) entry which is preliminary data.</text>
</comment>
<dbReference type="RefSeq" id="WP_143969505.1">
    <property type="nucleotide sequence ID" value="NZ_VJOO01000024.1"/>
</dbReference>
<name>A0A554XIP8_9BURK</name>
<accession>A0A554XIP8</accession>
<protein>
    <submittedName>
        <fullName evidence="1">Uncharacterized protein</fullName>
    </submittedName>
</protein>
<evidence type="ECO:0000313" key="2">
    <source>
        <dbReference type="Proteomes" id="UP000316388"/>
    </source>
</evidence>
<evidence type="ECO:0000313" key="1">
    <source>
        <dbReference type="EMBL" id="TSE35697.1"/>
    </source>
</evidence>
<proteinExistence type="predicted"/>